<dbReference type="EMBL" id="LXQA010010392">
    <property type="protein sequence ID" value="MCH86486.1"/>
    <property type="molecule type" value="Genomic_DNA"/>
</dbReference>
<dbReference type="PANTHER" id="PTHR48462">
    <property type="entry name" value="PROTEIN, PUTATIVE-RELATED"/>
    <property type="match status" value="1"/>
</dbReference>
<name>A0A392MG44_9FABA</name>
<accession>A0A392MG44</accession>
<reference evidence="1 2" key="1">
    <citation type="journal article" date="2018" name="Front. Plant Sci.">
        <title>Red Clover (Trifolium pratense) and Zigzag Clover (T. medium) - A Picture of Genomic Similarities and Differences.</title>
        <authorList>
            <person name="Dluhosova J."/>
            <person name="Istvanek J."/>
            <person name="Nedelnik J."/>
            <person name="Repkova J."/>
        </authorList>
    </citation>
    <scope>NUCLEOTIDE SEQUENCE [LARGE SCALE GENOMIC DNA]</scope>
    <source>
        <strain evidence="2">cv. 10/8</strain>
        <tissue evidence="1">Leaf</tissue>
    </source>
</reference>
<sequence length="122" mass="13959">ITINGLGQHISPIEYRTILKYRLVIPLFSINEVYLVCHKACMRARVYEKKEAPVNFLTDPQPTGGKIYIEARRCSSVRAVLKAASSKLVKHEKAFPPIRSGDYLNERFKLTYDSEKDLKCSI</sequence>
<dbReference type="AlphaFoldDB" id="A0A392MG44"/>
<evidence type="ECO:0000313" key="2">
    <source>
        <dbReference type="Proteomes" id="UP000265520"/>
    </source>
</evidence>
<proteinExistence type="predicted"/>
<gene>
    <name evidence="1" type="ORF">A2U01_0007343</name>
</gene>
<dbReference type="PANTHER" id="PTHR48462:SF1">
    <property type="entry name" value="PROTEIN, PUTATIVE-RELATED"/>
    <property type="match status" value="1"/>
</dbReference>
<comment type="caution">
    <text evidence="1">The sequence shown here is derived from an EMBL/GenBank/DDBJ whole genome shotgun (WGS) entry which is preliminary data.</text>
</comment>
<protein>
    <submittedName>
        <fullName evidence="1">LCR-like protein</fullName>
    </submittedName>
</protein>
<dbReference type="Proteomes" id="UP000265520">
    <property type="component" value="Unassembled WGS sequence"/>
</dbReference>
<organism evidence="1 2">
    <name type="scientific">Trifolium medium</name>
    <dbReference type="NCBI Taxonomy" id="97028"/>
    <lineage>
        <taxon>Eukaryota</taxon>
        <taxon>Viridiplantae</taxon>
        <taxon>Streptophyta</taxon>
        <taxon>Embryophyta</taxon>
        <taxon>Tracheophyta</taxon>
        <taxon>Spermatophyta</taxon>
        <taxon>Magnoliopsida</taxon>
        <taxon>eudicotyledons</taxon>
        <taxon>Gunneridae</taxon>
        <taxon>Pentapetalae</taxon>
        <taxon>rosids</taxon>
        <taxon>fabids</taxon>
        <taxon>Fabales</taxon>
        <taxon>Fabaceae</taxon>
        <taxon>Papilionoideae</taxon>
        <taxon>50 kb inversion clade</taxon>
        <taxon>NPAAA clade</taxon>
        <taxon>Hologalegina</taxon>
        <taxon>IRL clade</taxon>
        <taxon>Trifolieae</taxon>
        <taxon>Trifolium</taxon>
    </lineage>
</organism>
<keyword evidence="2" id="KW-1185">Reference proteome</keyword>
<evidence type="ECO:0000313" key="1">
    <source>
        <dbReference type="EMBL" id="MCH86486.1"/>
    </source>
</evidence>
<feature type="non-terminal residue" evidence="1">
    <location>
        <position position="1"/>
    </location>
</feature>